<evidence type="ECO:0000256" key="6">
    <source>
        <dbReference type="ARBA" id="ARBA00023049"/>
    </source>
</evidence>
<sequence>MSDKKLDRERNDESGIYLHVSAIIFALVCVAVMVAAVGLLAGFLPDRTCQNESFPTKGPTYDVTTEGSNDPLTTTDPNTIWKDPRLPDTFVPLHYDLEMKTDLNNFVFDGKVTVTVLCMKATNLLVLNSNKLQIPHTGGVEILPESRGGIPSIIRVSVDEANQYLNVVFDNNLEENREYRVLVRWLAVTFFSPTNARMAFPCFDDPGLKANLTLTMIHPEDYTALGNMPAEGAPTSPDPDGFVTTRFATSPKISTYLVCFAVLDFPSIEITSKHNISIRGWARPDATDSLQYGLNMTARTLDFYIEHIGMDFPLPKIDVVAVPDFEASAMENWGLITYRETALLNTASTTSQRTTGSQGFTIAHEMGHQQDLFVIERVTTAMSTDALPNARPVQKDVATLADIAASFDRAITYKIDHVIDETNADWLLINPDRFGYYRVNYDSDNWQRLVNQLLSNHTVFSVSSRATLIDDSFTLARAGKLGYSVALEITRYLENEKDYVPWAASQGVMSYLDQLLITTGAYGSFIKYMRNQIRTLYKSFGWTDGESHLEIIPINQKQTVYCTAIATGRTEEFDFALRQYLNTTDAAQRSALLMSLACTRQSWQLNTLLYYTIDSAVTIKAQDVPATITAVAANPIGASLAWDFFRANYELFLDRFGDSLFHFGRIVQGVTKPFTSEFHLQELEKFIAEHPDQGTGAAAFAQAVEEIQSNVRWMESHYDEVKTWLDESVAT</sequence>
<keyword evidence="2 10" id="KW-0645">Protease</keyword>
<dbReference type="Proteomes" id="UP000887568">
    <property type="component" value="Unplaced"/>
</dbReference>
<dbReference type="Gene3D" id="1.10.390.10">
    <property type="entry name" value="Neutral Protease Domain 2"/>
    <property type="match status" value="1"/>
</dbReference>
<feature type="domain" description="Peptidase M1 membrane alanine aminopeptidase" evidence="12">
    <location>
        <begin position="292"/>
        <end position="369"/>
    </location>
</feature>
<dbReference type="InterPro" id="IPR045357">
    <property type="entry name" value="Aminopeptidase_N-like_N"/>
</dbReference>
<dbReference type="PANTHER" id="PTHR11533">
    <property type="entry name" value="PROTEASE M1 ZINC METALLOPROTEASE"/>
    <property type="match status" value="1"/>
</dbReference>
<feature type="site" description="Transition state stabilizer" evidence="9">
    <location>
        <position position="413"/>
    </location>
</feature>
<dbReference type="EC" id="3.4.11.-" evidence="10"/>
<accession>A0A914A744</accession>
<feature type="binding site" evidence="8">
    <location>
        <position position="368"/>
    </location>
    <ligand>
        <name>Zn(2+)</name>
        <dbReference type="ChEBI" id="CHEBI:29105"/>
        <note>catalytic</note>
    </ligand>
</feature>
<dbReference type="Pfam" id="PF17900">
    <property type="entry name" value="Peptidase_M1_N"/>
    <property type="match status" value="2"/>
</dbReference>
<keyword evidence="10" id="KW-0031">Aminopeptidase</keyword>
<evidence type="ECO:0000256" key="4">
    <source>
        <dbReference type="ARBA" id="ARBA00022801"/>
    </source>
</evidence>
<dbReference type="InterPro" id="IPR050344">
    <property type="entry name" value="Peptidase_M1_aminopeptidases"/>
</dbReference>
<keyword evidence="10" id="KW-1133">Transmembrane helix</keyword>
<comment type="similarity">
    <text evidence="1 10">Belongs to the peptidase M1 family.</text>
</comment>
<feature type="domain" description="ERAP1-like C-terminal" evidence="13">
    <location>
        <begin position="426"/>
        <end position="550"/>
    </location>
</feature>
<dbReference type="InterPro" id="IPR001930">
    <property type="entry name" value="Peptidase_M1"/>
</dbReference>
<dbReference type="PANTHER" id="PTHR11533:SF294">
    <property type="entry name" value="THYROTROPIN-RELEASING HORMONE-DEGRADING ECTOENZYME"/>
    <property type="match status" value="1"/>
</dbReference>
<feature type="domain" description="Aminopeptidase N-like N-terminal" evidence="14">
    <location>
        <begin position="91"/>
        <end position="180"/>
    </location>
</feature>
<keyword evidence="6 10" id="KW-0482">Metalloprotease</keyword>
<dbReference type="SUPFAM" id="SSF55486">
    <property type="entry name" value="Metalloproteases ('zincins'), catalytic domain"/>
    <property type="match status" value="1"/>
</dbReference>
<evidence type="ECO:0000256" key="10">
    <source>
        <dbReference type="RuleBase" id="RU364040"/>
    </source>
</evidence>
<dbReference type="GeneID" id="119730671"/>
<keyword evidence="3 8" id="KW-0479">Metal-binding</keyword>
<dbReference type="Pfam" id="PF11838">
    <property type="entry name" value="ERAP1_C"/>
    <property type="match status" value="2"/>
</dbReference>
<feature type="region of interest" description="Disordered" evidence="11">
    <location>
        <begin position="54"/>
        <end position="75"/>
    </location>
</feature>
<keyword evidence="10" id="KW-0472">Membrane</keyword>
<dbReference type="GO" id="GO:0008270">
    <property type="term" value="F:zinc ion binding"/>
    <property type="evidence" value="ECO:0007669"/>
    <property type="project" value="UniProtKB-UniRule"/>
</dbReference>
<feature type="active site" description="Proton acceptor" evidence="7">
    <location>
        <position position="365"/>
    </location>
</feature>
<feature type="transmembrane region" description="Helical" evidence="10">
    <location>
        <begin position="20"/>
        <end position="44"/>
    </location>
</feature>
<dbReference type="GO" id="GO:0006508">
    <property type="term" value="P:proteolysis"/>
    <property type="evidence" value="ECO:0007669"/>
    <property type="project" value="UniProtKB-KW"/>
</dbReference>
<keyword evidence="16" id="KW-1185">Reference proteome</keyword>
<dbReference type="InterPro" id="IPR027268">
    <property type="entry name" value="Peptidase_M4/M1_CTD_sf"/>
</dbReference>
<feature type="compositionally biased region" description="Polar residues" evidence="11">
    <location>
        <begin position="62"/>
        <end position="75"/>
    </location>
</feature>
<evidence type="ECO:0000259" key="13">
    <source>
        <dbReference type="Pfam" id="PF11838"/>
    </source>
</evidence>
<dbReference type="InterPro" id="IPR034016">
    <property type="entry name" value="M1_APN-typ"/>
</dbReference>
<feature type="domain" description="Aminopeptidase N-like N-terminal" evidence="14">
    <location>
        <begin position="184"/>
        <end position="257"/>
    </location>
</feature>
<evidence type="ECO:0000256" key="11">
    <source>
        <dbReference type="SAM" id="MobiDB-lite"/>
    </source>
</evidence>
<evidence type="ECO:0000313" key="16">
    <source>
        <dbReference type="Proteomes" id="UP000887568"/>
    </source>
</evidence>
<dbReference type="OrthoDB" id="510539at2759"/>
<keyword evidence="5 8" id="KW-0862">Zinc</keyword>
<dbReference type="InterPro" id="IPR042097">
    <property type="entry name" value="Aminopeptidase_N-like_N_sf"/>
</dbReference>
<name>A0A914A744_PATMI</name>
<dbReference type="CDD" id="cd09601">
    <property type="entry name" value="M1_APN-Q_like"/>
    <property type="match status" value="1"/>
</dbReference>
<evidence type="ECO:0000259" key="14">
    <source>
        <dbReference type="Pfam" id="PF17900"/>
    </source>
</evidence>
<protein>
    <recommendedName>
        <fullName evidence="10">Aminopeptidase</fullName>
        <ecNumber evidence="10">3.4.11.-</ecNumber>
    </recommendedName>
</protein>
<dbReference type="PRINTS" id="PR00756">
    <property type="entry name" value="ALADIPTASE"/>
</dbReference>
<dbReference type="Pfam" id="PF01433">
    <property type="entry name" value="Peptidase_M1"/>
    <property type="match status" value="1"/>
</dbReference>
<comment type="cofactor">
    <cofactor evidence="8 10">
        <name>Zn(2+)</name>
        <dbReference type="ChEBI" id="CHEBI:29105"/>
    </cofactor>
    <text evidence="8 10">Binds 1 zinc ion per subunit.</text>
</comment>
<evidence type="ECO:0000256" key="9">
    <source>
        <dbReference type="PIRSR" id="PIRSR634016-4"/>
    </source>
</evidence>
<dbReference type="GO" id="GO:0016020">
    <property type="term" value="C:membrane"/>
    <property type="evidence" value="ECO:0007669"/>
    <property type="project" value="TreeGrafter"/>
</dbReference>
<dbReference type="OMA" id="NILKWSC"/>
<evidence type="ECO:0000256" key="1">
    <source>
        <dbReference type="ARBA" id="ARBA00010136"/>
    </source>
</evidence>
<evidence type="ECO:0000256" key="8">
    <source>
        <dbReference type="PIRSR" id="PIRSR634016-3"/>
    </source>
</evidence>
<keyword evidence="4 10" id="KW-0378">Hydrolase</keyword>
<dbReference type="InterPro" id="IPR024571">
    <property type="entry name" value="ERAP1-like_C_dom"/>
</dbReference>
<evidence type="ECO:0000256" key="7">
    <source>
        <dbReference type="PIRSR" id="PIRSR634016-1"/>
    </source>
</evidence>
<dbReference type="SUPFAM" id="SSF63737">
    <property type="entry name" value="Leukotriene A4 hydrolase N-terminal domain"/>
    <property type="match status" value="1"/>
</dbReference>
<evidence type="ECO:0000259" key="12">
    <source>
        <dbReference type="Pfam" id="PF01433"/>
    </source>
</evidence>
<dbReference type="EnsemblMetazoa" id="XM_038203662.1">
    <property type="protein sequence ID" value="XP_038059590.1"/>
    <property type="gene ID" value="LOC119730671"/>
</dbReference>
<evidence type="ECO:0000313" key="15">
    <source>
        <dbReference type="EnsemblMetazoa" id="XP_038059590.1"/>
    </source>
</evidence>
<evidence type="ECO:0000256" key="2">
    <source>
        <dbReference type="ARBA" id="ARBA00022670"/>
    </source>
</evidence>
<dbReference type="Gene3D" id="1.25.50.20">
    <property type="match status" value="2"/>
</dbReference>
<organism evidence="15 16">
    <name type="scientific">Patiria miniata</name>
    <name type="common">Bat star</name>
    <name type="synonym">Asterina miniata</name>
    <dbReference type="NCBI Taxonomy" id="46514"/>
    <lineage>
        <taxon>Eukaryota</taxon>
        <taxon>Metazoa</taxon>
        <taxon>Echinodermata</taxon>
        <taxon>Eleutherozoa</taxon>
        <taxon>Asterozoa</taxon>
        <taxon>Asteroidea</taxon>
        <taxon>Valvatacea</taxon>
        <taxon>Valvatida</taxon>
        <taxon>Asterinidae</taxon>
        <taxon>Patiria</taxon>
    </lineage>
</organism>
<dbReference type="AlphaFoldDB" id="A0A914A744"/>
<proteinExistence type="inferred from homology"/>
<dbReference type="GO" id="GO:0042277">
    <property type="term" value="F:peptide binding"/>
    <property type="evidence" value="ECO:0007669"/>
    <property type="project" value="TreeGrafter"/>
</dbReference>
<feature type="domain" description="ERAP1-like C-terminal" evidence="13">
    <location>
        <begin position="552"/>
        <end position="708"/>
    </location>
</feature>
<evidence type="ECO:0000256" key="5">
    <source>
        <dbReference type="ARBA" id="ARBA00022833"/>
    </source>
</evidence>
<dbReference type="GO" id="GO:0005615">
    <property type="term" value="C:extracellular space"/>
    <property type="evidence" value="ECO:0007669"/>
    <property type="project" value="TreeGrafter"/>
</dbReference>
<feature type="binding site" evidence="8">
    <location>
        <position position="364"/>
    </location>
    <ligand>
        <name>Zn(2+)</name>
        <dbReference type="ChEBI" id="CHEBI:29105"/>
        <note>catalytic</note>
    </ligand>
</feature>
<dbReference type="GO" id="GO:0070006">
    <property type="term" value="F:metalloaminopeptidase activity"/>
    <property type="evidence" value="ECO:0007669"/>
    <property type="project" value="TreeGrafter"/>
</dbReference>
<dbReference type="GO" id="GO:0043171">
    <property type="term" value="P:peptide catabolic process"/>
    <property type="evidence" value="ECO:0007669"/>
    <property type="project" value="TreeGrafter"/>
</dbReference>
<keyword evidence="10" id="KW-0812">Transmembrane</keyword>
<dbReference type="Gene3D" id="2.60.40.1730">
    <property type="entry name" value="tricorn interacting facor f3 domain"/>
    <property type="match status" value="2"/>
</dbReference>
<reference evidence="15" key="1">
    <citation type="submission" date="2022-11" db="UniProtKB">
        <authorList>
            <consortium name="EnsemblMetazoa"/>
        </authorList>
    </citation>
    <scope>IDENTIFICATION</scope>
</reference>
<dbReference type="GO" id="GO:0005737">
    <property type="term" value="C:cytoplasm"/>
    <property type="evidence" value="ECO:0007669"/>
    <property type="project" value="TreeGrafter"/>
</dbReference>
<evidence type="ECO:0000256" key="3">
    <source>
        <dbReference type="ARBA" id="ARBA00022723"/>
    </source>
</evidence>
<dbReference type="InterPro" id="IPR014782">
    <property type="entry name" value="Peptidase_M1_dom"/>
</dbReference>
<dbReference type="RefSeq" id="XP_038059590.1">
    <property type="nucleotide sequence ID" value="XM_038203662.1"/>
</dbReference>